<dbReference type="Proteomes" id="UP000033934">
    <property type="component" value="Unassembled WGS sequence"/>
</dbReference>
<dbReference type="AlphaFoldDB" id="A0A0G0NX87"/>
<accession>A0A0G0NX87</accession>
<gene>
    <name evidence="1" type="ORF">UT11_C0005G0015</name>
</gene>
<comment type="caution">
    <text evidence="1">The sequence shown here is derived from an EMBL/GenBank/DDBJ whole genome shotgun (WGS) entry which is preliminary data.</text>
</comment>
<proteinExistence type="predicted"/>
<organism evidence="1 2">
    <name type="scientific">Berkelbacteria bacterium GW2011_GWA2_38_9</name>
    <dbReference type="NCBI Taxonomy" id="1618334"/>
    <lineage>
        <taxon>Bacteria</taxon>
        <taxon>Candidatus Berkelbacteria</taxon>
    </lineage>
</organism>
<reference evidence="1 2" key="1">
    <citation type="journal article" date="2015" name="Nature">
        <title>rRNA introns, odd ribosomes, and small enigmatic genomes across a large radiation of phyla.</title>
        <authorList>
            <person name="Brown C.T."/>
            <person name="Hug L.A."/>
            <person name="Thomas B.C."/>
            <person name="Sharon I."/>
            <person name="Castelle C.J."/>
            <person name="Singh A."/>
            <person name="Wilkins M.J."/>
            <person name="Williams K.H."/>
            <person name="Banfield J.F."/>
        </authorList>
    </citation>
    <scope>NUCLEOTIDE SEQUENCE [LARGE SCALE GENOMIC DNA]</scope>
</reference>
<name>A0A0G0NX87_9BACT</name>
<evidence type="ECO:0000313" key="1">
    <source>
        <dbReference type="EMBL" id="KKQ90474.1"/>
    </source>
</evidence>
<dbReference type="EMBL" id="LBVO01000005">
    <property type="protein sequence ID" value="KKQ90474.1"/>
    <property type="molecule type" value="Genomic_DNA"/>
</dbReference>
<evidence type="ECO:0000313" key="2">
    <source>
        <dbReference type="Proteomes" id="UP000033934"/>
    </source>
</evidence>
<protein>
    <submittedName>
        <fullName evidence="1">Uncharacterized protein</fullName>
    </submittedName>
</protein>
<sequence length="97" mass="11555">MCREYDEMQKKQLEIEIQSLQVKLDRLRAQVMPPTNLVDRQVFDELCDADKRYGELQRNGPGDNRNSNFNLRNHVHSLKLAIHRLEIWETFCRREGG</sequence>